<dbReference type="SUPFAM" id="SSF48239">
    <property type="entry name" value="Terpenoid cyclases/Protein prenyltransferases"/>
    <property type="match status" value="1"/>
</dbReference>
<organism evidence="1">
    <name type="scientific">marine sediment metagenome</name>
    <dbReference type="NCBI Taxonomy" id="412755"/>
    <lineage>
        <taxon>unclassified sequences</taxon>
        <taxon>metagenomes</taxon>
        <taxon>ecological metagenomes</taxon>
    </lineage>
</organism>
<comment type="caution">
    <text evidence="1">The sequence shown here is derived from an EMBL/GenBank/DDBJ whole genome shotgun (WGS) entry which is preliminary data.</text>
</comment>
<proteinExistence type="predicted"/>
<dbReference type="AlphaFoldDB" id="X1I0L9"/>
<evidence type="ECO:0000313" key="1">
    <source>
        <dbReference type="EMBL" id="GAH75262.1"/>
    </source>
</evidence>
<feature type="non-terminal residue" evidence="1">
    <location>
        <position position="1"/>
    </location>
</feature>
<name>X1I0L9_9ZZZZ</name>
<gene>
    <name evidence="1" type="ORF">S03H2_44127</name>
</gene>
<dbReference type="EMBL" id="BARU01027571">
    <property type="protein sequence ID" value="GAH75262.1"/>
    <property type="molecule type" value="Genomic_DNA"/>
</dbReference>
<reference evidence="1" key="1">
    <citation type="journal article" date="2014" name="Front. Microbiol.">
        <title>High frequency of phylogenetically diverse reductive dehalogenase-homologous genes in deep subseafloor sedimentary metagenomes.</title>
        <authorList>
            <person name="Kawai M."/>
            <person name="Futagami T."/>
            <person name="Toyoda A."/>
            <person name="Takaki Y."/>
            <person name="Nishi S."/>
            <person name="Hori S."/>
            <person name="Arai W."/>
            <person name="Tsubouchi T."/>
            <person name="Morono Y."/>
            <person name="Uchiyama I."/>
            <person name="Ito T."/>
            <person name="Fujiyama A."/>
            <person name="Inagaki F."/>
            <person name="Takami H."/>
        </authorList>
    </citation>
    <scope>NUCLEOTIDE SEQUENCE</scope>
    <source>
        <strain evidence="1">Expedition CK06-06</strain>
    </source>
</reference>
<evidence type="ECO:0008006" key="2">
    <source>
        <dbReference type="Google" id="ProtNLM"/>
    </source>
</evidence>
<sequence>TESMSEFKYGFRYDPMTWVERDRSLQGAMVRSLILDQPRDDDGDALGREVEKILGGQLPDGRLDDHPAHGLQFTAGKLSRLAELGCPSDRPEVVKAVAVILGKEKANEADPLGIYDVRALCQLGLAGRADHATVVRDGLQRCLEREKEWGDMWEGCPWTPIEHLITLWHGRSSAETEPVVLRWLKRFVQEVNAAGCWSYKDPWGLVRLTSEVASPAARDLLLKEIPVILRGQQADGGWGDRSVSVFRALKTHGLLEPLGKQRPLPPDWQ</sequence>
<feature type="non-terminal residue" evidence="1">
    <location>
        <position position="269"/>
    </location>
</feature>
<dbReference type="InterPro" id="IPR008930">
    <property type="entry name" value="Terpenoid_cyclase/PrenylTrfase"/>
</dbReference>
<accession>X1I0L9</accession>
<protein>
    <recommendedName>
        <fullName evidence="2">Squalene cyclase C-terminal domain-containing protein</fullName>
    </recommendedName>
</protein>